<evidence type="ECO:0000256" key="1">
    <source>
        <dbReference type="ARBA" id="ARBA00009798"/>
    </source>
</evidence>
<dbReference type="SUPFAM" id="SSF55826">
    <property type="entry name" value="YbaK/ProRS associated domain"/>
    <property type="match status" value="1"/>
</dbReference>
<keyword evidence="2 4" id="KW-0648">Protein biosynthesis</keyword>
<comment type="caution">
    <text evidence="6">The sequence shown here is derived from an EMBL/GenBank/DDBJ whole genome shotgun (WGS) entry which is preliminary data.</text>
</comment>
<dbReference type="Gene3D" id="3.90.960.10">
    <property type="entry name" value="YbaK/aminoacyl-tRNA synthetase-associated domain"/>
    <property type="match status" value="1"/>
</dbReference>
<gene>
    <name evidence="6" type="primary">ybaK</name>
    <name evidence="6" type="ORF">HC757_15210</name>
</gene>
<name>A0A972FVR6_9GAMM</name>
<keyword evidence="3 4" id="KW-0456">Lyase</keyword>
<dbReference type="CDD" id="cd00002">
    <property type="entry name" value="YbaK_deacylase"/>
    <property type="match status" value="1"/>
</dbReference>
<dbReference type="InterPro" id="IPR007214">
    <property type="entry name" value="YbaK/aa-tRNA-synth-assoc-dom"/>
</dbReference>
<evidence type="ECO:0000256" key="2">
    <source>
        <dbReference type="ARBA" id="ARBA00022917"/>
    </source>
</evidence>
<comment type="similarity">
    <text evidence="1 4">Belongs to the prolyl-tRNA editing family. YbaK/EbsC subfamily.</text>
</comment>
<dbReference type="InterPro" id="IPR004369">
    <property type="entry name" value="Prolyl-tRNA_editing_YbaK/EbsC"/>
</dbReference>
<feature type="domain" description="YbaK/aminoacyl-tRNA synthetase-associated" evidence="5">
    <location>
        <begin position="31"/>
        <end position="146"/>
    </location>
</feature>
<dbReference type="PANTHER" id="PTHR30411">
    <property type="entry name" value="CYTOPLASMIC PROTEIN"/>
    <property type="match status" value="1"/>
</dbReference>
<sequence length="159" mass="16899">MTPAVRLVKGASIDFSLHDYPHQKHCEAYGEEAAAALGLDPAQVFKTLLLAMDKGLAPVAVALVPVSHQLDLKAAAEQLKCKRLVMATPEAAQRSSGYLVGGISPLAQKKRLPTLIDSSALDLARLYVSGGRRGLEICLAPQDLAALCQGSFARIQHSE</sequence>
<dbReference type="NCBIfam" id="TIGR00011">
    <property type="entry name" value="YbaK_EbsC"/>
    <property type="match status" value="1"/>
</dbReference>
<dbReference type="EC" id="4.2.-.-" evidence="4"/>
<organism evidence="6 7">
    <name type="scientific">Shewanella salipaludis</name>
    <dbReference type="NCBI Taxonomy" id="2723052"/>
    <lineage>
        <taxon>Bacteria</taxon>
        <taxon>Pseudomonadati</taxon>
        <taxon>Pseudomonadota</taxon>
        <taxon>Gammaproteobacteria</taxon>
        <taxon>Alteromonadales</taxon>
        <taxon>Shewanellaceae</taxon>
        <taxon>Shewanella</taxon>
    </lineage>
</organism>
<evidence type="ECO:0000313" key="7">
    <source>
        <dbReference type="Proteomes" id="UP000737113"/>
    </source>
</evidence>
<dbReference type="PIRSF" id="PIRSF006181">
    <property type="entry name" value="EbsC_YbaK"/>
    <property type="match status" value="1"/>
</dbReference>
<dbReference type="GO" id="GO:0016829">
    <property type="term" value="F:lyase activity"/>
    <property type="evidence" value="ECO:0007669"/>
    <property type="project" value="UniProtKB-KW"/>
</dbReference>
<dbReference type="RefSeq" id="WP_169565238.1">
    <property type="nucleotide sequence ID" value="NZ_JAAXYH010000013.1"/>
</dbReference>
<dbReference type="AlphaFoldDB" id="A0A972FVR6"/>
<dbReference type="GO" id="GO:0006412">
    <property type="term" value="P:translation"/>
    <property type="evidence" value="ECO:0007669"/>
    <property type="project" value="UniProtKB-KW"/>
</dbReference>
<dbReference type="InterPro" id="IPR036754">
    <property type="entry name" value="YbaK/aa-tRNA-synt-asso_dom_sf"/>
</dbReference>
<reference evidence="6" key="1">
    <citation type="submission" date="2020-04" db="EMBL/GenBank/DDBJ databases">
        <title>Description of Shewanella salipaludis sp. nov., isolated from a salt marsh.</title>
        <authorList>
            <person name="Park S."/>
            <person name="Yoon J.-H."/>
        </authorList>
    </citation>
    <scope>NUCLEOTIDE SEQUENCE</scope>
    <source>
        <strain evidence="6">SHSM-M6</strain>
    </source>
</reference>
<dbReference type="Proteomes" id="UP000737113">
    <property type="component" value="Unassembled WGS sequence"/>
</dbReference>
<keyword evidence="7" id="KW-1185">Reference proteome</keyword>
<evidence type="ECO:0000256" key="4">
    <source>
        <dbReference type="PIRNR" id="PIRNR006181"/>
    </source>
</evidence>
<proteinExistence type="inferred from homology"/>
<accession>A0A972FVR6</accession>
<dbReference type="PANTHER" id="PTHR30411:SF0">
    <property type="entry name" value="CYS-TRNA(PRO)_CYS-TRNA(CYS) DEACYLASE YBAK"/>
    <property type="match status" value="1"/>
</dbReference>
<dbReference type="GO" id="GO:0002161">
    <property type="term" value="F:aminoacyl-tRNA deacylase activity"/>
    <property type="evidence" value="ECO:0007669"/>
    <property type="project" value="InterPro"/>
</dbReference>
<evidence type="ECO:0000256" key="3">
    <source>
        <dbReference type="ARBA" id="ARBA00023239"/>
    </source>
</evidence>
<evidence type="ECO:0000313" key="6">
    <source>
        <dbReference type="EMBL" id="NMH66507.1"/>
    </source>
</evidence>
<dbReference type="EMBL" id="JAAXYH010000013">
    <property type="protein sequence ID" value="NMH66507.1"/>
    <property type="molecule type" value="Genomic_DNA"/>
</dbReference>
<protein>
    <recommendedName>
        <fullName evidence="4">Cys-tRNA(Pro)/Cys-tRNA(Cys) deacylase</fullName>
        <ecNumber evidence="4">4.2.-.-</ecNumber>
    </recommendedName>
</protein>
<dbReference type="Pfam" id="PF04073">
    <property type="entry name" value="tRNA_edit"/>
    <property type="match status" value="1"/>
</dbReference>
<evidence type="ECO:0000259" key="5">
    <source>
        <dbReference type="Pfam" id="PF04073"/>
    </source>
</evidence>